<keyword evidence="3 6" id="KW-0862">Zinc</keyword>
<evidence type="ECO:0000256" key="6">
    <source>
        <dbReference type="PROSITE-ProRule" id="PRU00471"/>
    </source>
</evidence>
<evidence type="ECO:0000259" key="8">
    <source>
        <dbReference type="PROSITE" id="PS51131"/>
    </source>
</evidence>
<keyword evidence="5 7" id="KW-0175">Coiled coil</keyword>
<gene>
    <name evidence="9" type="ORF">DRJ20_02610</name>
</gene>
<dbReference type="GO" id="GO:0005524">
    <property type="term" value="F:ATP binding"/>
    <property type="evidence" value="ECO:0007669"/>
    <property type="project" value="UniProtKB-KW"/>
</dbReference>
<keyword evidence="1 6" id="KW-0479">Metal-binding</keyword>
<evidence type="ECO:0000313" key="10">
    <source>
        <dbReference type="Proteomes" id="UP000268446"/>
    </source>
</evidence>
<dbReference type="Gene3D" id="3.40.50.300">
    <property type="entry name" value="P-loop containing nucleotide triphosphate hydrolases"/>
    <property type="match status" value="2"/>
</dbReference>
<organism evidence="9 10">
    <name type="scientific">Thermoproteota archaeon</name>
    <dbReference type="NCBI Taxonomy" id="2056631"/>
    <lineage>
        <taxon>Archaea</taxon>
        <taxon>Thermoproteota</taxon>
    </lineage>
</organism>
<protein>
    <recommendedName>
        <fullName evidence="8">Zinc-hook domain-containing protein</fullName>
    </recommendedName>
</protein>
<evidence type="ECO:0000256" key="7">
    <source>
        <dbReference type="SAM" id="Coils"/>
    </source>
</evidence>
<dbReference type="EMBL" id="QMQZ01000078">
    <property type="protein sequence ID" value="RLE51107.1"/>
    <property type="molecule type" value="Genomic_DNA"/>
</dbReference>
<dbReference type="GO" id="GO:0046872">
    <property type="term" value="F:metal ion binding"/>
    <property type="evidence" value="ECO:0007669"/>
    <property type="project" value="UniProtKB-UniRule"/>
</dbReference>
<dbReference type="AlphaFoldDB" id="A0A497EV42"/>
<dbReference type="Pfam" id="PF13558">
    <property type="entry name" value="SbcC_Walker_B"/>
    <property type="match status" value="1"/>
</dbReference>
<dbReference type="PANTHER" id="PTHR32114:SF2">
    <property type="entry name" value="ABC TRANSPORTER ABCH.3"/>
    <property type="match status" value="1"/>
</dbReference>
<feature type="coiled-coil region" evidence="7">
    <location>
        <begin position="501"/>
        <end position="545"/>
    </location>
</feature>
<evidence type="ECO:0000256" key="5">
    <source>
        <dbReference type="ARBA" id="ARBA00023054"/>
    </source>
</evidence>
<dbReference type="SUPFAM" id="SSF46966">
    <property type="entry name" value="Spectrin repeat"/>
    <property type="match status" value="1"/>
</dbReference>
<dbReference type="PANTHER" id="PTHR32114">
    <property type="entry name" value="ABC TRANSPORTER ABCH.3"/>
    <property type="match status" value="1"/>
</dbReference>
<keyword evidence="2" id="KW-0547">Nucleotide-binding</keyword>
<evidence type="ECO:0000313" key="9">
    <source>
        <dbReference type="EMBL" id="RLE51107.1"/>
    </source>
</evidence>
<feature type="coiled-coil region" evidence="7">
    <location>
        <begin position="304"/>
        <end position="462"/>
    </location>
</feature>
<name>A0A497EV42_9CREN</name>
<feature type="coiled-coil region" evidence="7">
    <location>
        <begin position="65"/>
        <end position="257"/>
    </location>
</feature>
<reference evidence="9 10" key="1">
    <citation type="submission" date="2018-06" db="EMBL/GenBank/DDBJ databases">
        <title>Extensive metabolic versatility and redundancy in microbially diverse, dynamic hydrothermal sediments.</title>
        <authorList>
            <person name="Dombrowski N."/>
            <person name="Teske A."/>
            <person name="Baker B.J."/>
        </authorList>
    </citation>
    <scope>NUCLEOTIDE SEQUENCE [LARGE SCALE GENOMIC DNA]</scope>
    <source>
        <strain evidence="9">B29_G17</strain>
    </source>
</reference>
<comment type="caution">
    <text evidence="9">The sequence shown here is derived from an EMBL/GenBank/DDBJ whole genome shotgun (WGS) entry which is preliminary data.</text>
</comment>
<evidence type="ECO:0000256" key="3">
    <source>
        <dbReference type="ARBA" id="ARBA00022833"/>
    </source>
</evidence>
<dbReference type="InterPro" id="IPR027417">
    <property type="entry name" value="P-loop_NTPase"/>
</dbReference>
<evidence type="ECO:0000256" key="1">
    <source>
        <dbReference type="ARBA" id="ARBA00022723"/>
    </source>
</evidence>
<sequence>MPVATGVSAVEREIEKLVGLDFKTFMNTVVVRQGRVAELISRDLTPSERRKLFLKAFDIDFTKHRDKARELYLKTKSELDTIKKEIEKIGSEIDVERELKLKVVELEAQIKDFAAKLRKLTGEKEELSKKLTEIQSKLSEVERRIASLEQLHKTLSEHKGELEQVVKQLEKFKSLLERKDEVERKFEILSRQVGALEEMAELERNVEVVKESILRLKQLMSKRDSLLKELEASQQELEKVKEEVSKLQIEAKKYDELSEKITLIEIEISKLNGYSKFIKESINALKENFGDEVSCPVCNTKLSRDRANEAIIHLTKELSNIESAVKSLESDKRVIALEIEKLKDVKEKLRLKEIALSRLSAKIEQLESQIKDFEAFAKKLSEDEAKLDELTVKFSQLSSQYMLMFGVYVKIGEVKERLKTIKMEHEQISRELMSIKEAAGRIGELESRRIKLVQLISQLEAELKEYPSLCELKEKLTTMQSSIQEKLGEVEQLISEVIGSKARVEEQLKQIVEFLKEIKAKKERLKELQARSEELEKKANAYLYLYQYVFHEKGLPLTLLKRYLKRVEEWADYYISRFLPGKSIKIEAFEDAVSIIVYDGATIRDLTTYSGGEMVLLGFAIRLGIARALAERAGVAPRFLIIDEGFGPLSREFRSELLRTLNELQKDYERIIVISHVDDVRDSAYFESQIHIRKDESGISQIEILR</sequence>
<dbReference type="Gene3D" id="1.10.287.510">
    <property type="entry name" value="Helix hairpin bin"/>
    <property type="match status" value="1"/>
</dbReference>
<dbReference type="SUPFAM" id="SSF75712">
    <property type="entry name" value="Rad50 coiled-coil Zn hook"/>
    <property type="match status" value="1"/>
</dbReference>
<dbReference type="SUPFAM" id="SSF52540">
    <property type="entry name" value="P-loop containing nucleoside triphosphate hydrolases"/>
    <property type="match status" value="1"/>
</dbReference>
<dbReference type="InterPro" id="IPR013134">
    <property type="entry name" value="Zn_hook_RAD50"/>
</dbReference>
<evidence type="ECO:0000256" key="4">
    <source>
        <dbReference type="ARBA" id="ARBA00022840"/>
    </source>
</evidence>
<feature type="binding site" evidence="6">
    <location>
        <position position="298"/>
    </location>
    <ligand>
        <name>Zn(2+)</name>
        <dbReference type="ChEBI" id="CHEBI:29105"/>
    </ligand>
</feature>
<keyword evidence="4" id="KW-0067">ATP-binding</keyword>
<feature type="domain" description="Zinc-hook" evidence="8">
    <location>
        <begin position="247"/>
        <end position="347"/>
    </location>
</feature>
<proteinExistence type="predicted"/>
<dbReference type="Proteomes" id="UP000268446">
    <property type="component" value="Unassembled WGS sequence"/>
</dbReference>
<accession>A0A497EV42</accession>
<dbReference type="PROSITE" id="PS51131">
    <property type="entry name" value="ZN_HOOK"/>
    <property type="match status" value="1"/>
</dbReference>
<evidence type="ECO:0000256" key="2">
    <source>
        <dbReference type="ARBA" id="ARBA00022741"/>
    </source>
</evidence>
<feature type="binding site" evidence="6">
    <location>
        <position position="295"/>
    </location>
    <ligand>
        <name>Zn(2+)</name>
        <dbReference type="ChEBI" id="CHEBI:29105"/>
    </ligand>
</feature>